<dbReference type="EMBL" id="DF236979">
    <property type="protein sequence ID" value="GAQ79448.1"/>
    <property type="molecule type" value="Genomic_DNA"/>
</dbReference>
<sequence>MLSTGSLCCSIHRTTSAQGLVASWQQCNKEHAASRHLVSNKTHRWGKSDDWWQRDVKAKQNEARLRQPWCARPLAQERKGALARSAFLGVAPVKSFARHPSLGRPRRTNKRCAGGAATASATIDSYRAEDFEILQPVGRLTVQETWTMSREEMLASEDEDSDEEDEEDLIVSAPSFINVYAARFATGKPMGMKDEKVYLKEYTPAARELAMREIKVYERLQDTGLGNAIGMTDTGELPVPKLVGRFVAGGLDAAWGPDGEDDEFDIRGVVVEDRSGRQYYVEMEEPDDMSSDEDDSDNDHDEAVPERPMNIDLAKLGRRRELEGFGSVSQGSMFLSADGKVTDTYEEGNVSLETAEDEGARLWLVFEFEGMCTMEDFPGIEQPPNVVDFFRRGAAQERLTRFVKAVIRGAVEAMAFCHVRGVVHNAIAGSCFLLSTYEAKDWDKVRVKLSNFGFASDLSMGIESLDKEIQEMCRSLGADSPMAIASMCRQHDIRMLGLAIAEFVFSTLGKSEVPANAASIQRLWDGVYELNIEAIRNYYLEDEDFKDVVDFLDVGEKAGWELLELLLSWTGTEADRVLSEARFFNPPGGWKLR</sequence>
<dbReference type="OrthoDB" id="1076at2759"/>
<evidence type="ECO:0000313" key="4">
    <source>
        <dbReference type="Proteomes" id="UP000054558"/>
    </source>
</evidence>
<gene>
    <name evidence="3" type="ORF">KFL_000300460</name>
</gene>
<dbReference type="GO" id="GO:0009507">
    <property type="term" value="C:chloroplast"/>
    <property type="evidence" value="ECO:0000318"/>
    <property type="project" value="GO_Central"/>
</dbReference>
<reference evidence="3 4" key="1">
    <citation type="journal article" date="2014" name="Nat. Commun.">
        <title>Klebsormidium flaccidum genome reveals primary factors for plant terrestrial adaptation.</title>
        <authorList>
            <person name="Hori K."/>
            <person name="Maruyama F."/>
            <person name="Fujisawa T."/>
            <person name="Togashi T."/>
            <person name="Yamamoto N."/>
            <person name="Seo M."/>
            <person name="Sato S."/>
            <person name="Yamada T."/>
            <person name="Mori H."/>
            <person name="Tajima N."/>
            <person name="Moriyama T."/>
            <person name="Ikeuchi M."/>
            <person name="Watanabe M."/>
            <person name="Wada H."/>
            <person name="Kobayashi K."/>
            <person name="Saito M."/>
            <person name="Masuda T."/>
            <person name="Sasaki-Sekimoto Y."/>
            <person name="Mashiguchi K."/>
            <person name="Awai K."/>
            <person name="Shimojima M."/>
            <person name="Masuda S."/>
            <person name="Iwai M."/>
            <person name="Nobusawa T."/>
            <person name="Narise T."/>
            <person name="Kondo S."/>
            <person name="Saito H."/>
            <person name="Sato R."/>
            <person name="Murakawa M."/>
            <person name="Ihara Y."/>
            <person name="Oshima-Yamada Y."/>
            <person name="Ohtaka K."/>
            <person name="Satoh M."/>
            <person name="Sonobe K."/>
            <person name="Ishii M."/>
            <person name="Ohtani R."/>
            <person name="Kanamori-Sato M."/>
            <person name="Honoki R."/>
            <person name="Miyazaki D."/>
            <person name="Mochizuki H."/>
            <person name="Umetsu J."/>
            <person name="Higashi K."/>
            <person name="Shibata D."/>
            <person name="Kamiya Y."/>
            <person name="Sato N."/>
            <person name="Nakamura Y."/>
            <person name="Tabata S."/>
            <person name="Ida S."/>
            <person name="Kurokawa K."/>
            <person name="Ohta H."/>
        </authorList>
    </citation>
    <scope>NUCLEOTIDE SEQUENCE [LARGE SCALE GENOMIC DNA]</scope>
    <source>
        <strain evidence="3 4">NIES-2285</strain>
    </source>
</reference>
<dbReference type="SUPFAM" id="SSF56112">
    <property type="entry name" value="Protein kinase-like (PK-like)"/>
    <property type="match status" value="1"/>
</dbReference>
<protein>
    <recommendedName>
        <fullName evidence="2">Protein kinase domain-containing protein</fullName>
    </recommendedName>
</protein>
<evidence type="ECO:0000313" key="3">
    <source>
        <dbReference type="EMBL" id="GAQ79448.1"/>
    </source>
</evidence>
<keyword evidence="4" id="KW-1185">Reference proteome</keyword>
<dbReference type="GO" id="GO:0005524">
    <property type="term" value="F:ATP binding"/>
    <property type="evidence" value="ECO:0007669"/>
    <property type="project" value="InterPro"/>
</dbReference>
<evidence type="ECO:0000256" key="1">
    <source>
        <dbReference type="SAM" id="MobiDB-lite"/>
    </source>
</evidence>
<feature type="domain" description="Protein kinase" evidence="2">
    <location>
        <begin position="217"/>
        <end position="593"/>
    </location>
</feature>
<dbReference type="AlphaFoldDB" id="A0A0U9HQU9"/>
<dbReference type="Gene3D" id="1.10.510.10">
    <property type="entry name" value="Transferase(Phosphotransferase) domain 1"/>
    <property type="match status" value="1"/>
</dbReference>
<name>A0A0U9HQU9_KLENI</name>
<dbReference type="STRING" id="105231.A0A0U9HQU9"/>
<accession>A0A0U9HQU9</accession>
<dbReference type="PANTHER" id="PTHR36796">
    <property type="entry name" value="PROTEIN KINASE SUPERFAMILY PROTEIN"/>
    <property type="match status" value="1"/>
</dbReference>
<dbReference type="PANTHER" id="PTHR36796:SF1">
    <property type="entry name" value="PROTEIN KINASE SUPERFAMILY PROTEIN"/>
    <property type="match status" value="1"/>
</dbReference>
<feature type="compositionally biased region" description="Acidic residues" evidence="1">
    <location>
        <begin position="282"/>
        <end position="300"/>
    </location>
</feature>
<dbReference type="GO" id="GO:0004672">
    <property type="term" value="F:protein kinase activity"/>
    <property type="evidence" value="ECO:0007669"/>
    <property type="project" value="InterPro"/>
</dbReference>
<proteinExistence type="predicted"/>
<organism evidence="3 4">
    <name type="scientific">Klebsormidium nitens</name>
    <name type="common">Green alga</name>
    <name type="synonym">Ulothrix nitens</name>
    <dbReference type="NCBI Taxonomy" id="105231"/>
    <lineage>
        <taxon>Eukaryota</taxon>
        <taxon>Viridiplantae</taxon>
        <taxon>Streptophyta</taxon>
        <taxon>Klebsormidiophyceae</taxon>
        <taxon>Klebsormidiales</taxon>
        <taxon>Klebsormidiaceae</taxon>
        <taxon>Klebsormidium</taxon>
    </lineage>
</organism>
<dbReference type="InterPro" id="IPR000719">
    <property type="entry name" value="Prot_kinase_dom"/>
</dbReference>
<evidence type="ECO:0000259" key="2">
    <source>
        <dbReference type="PROSITE" id="PS50011"/>
    </source>
</evidence>
<feature type="region of interest" description="Disordered" evidence="1">
    <location>
        <begin position="279"/>
        <end position="309"/>
    </location>
</feature>
<dbReference type="PROSITE" id="PS50011">
    <property type="entry name" value="PROTEIN_KINASE_DOM"/>
    <property type="match status" value="1"/>
</dbReference>
<dbReference type="Proteomes" id="UP000054558">
    <property type="component" value="Unassembled WGS sequence"/>
</dbReference>
<dbReference type="InterPro" id="IPR011009">
    <property type="entry name" value="Kinase-like_dom_sf"/>
</dbReference>